<feature type="domain" description="ABC transmembrane type-1" evidence="9">
    <location>
        <begin position="95"/>
        <end position="275"/>
    </location>
</feature>
<reference evidence="10 11" key="1">
    <citation type="submission" date="2016-11" db="EMBL/GenBank/DDBJ databases">
        <authorList>
            <person name="Jaros S."/>
            <person name="Januszkiewicz K."/>
            <person name="Wedrychowicz H."/>
        </authorList>
    </citation>
    <scope>NUCLEOTIDE SEQUENCE [LARGE SCALE GENOMIC DNA]</scope>
    <source>
        <strain evidence="10 11">DSM 17137</strain>
    </source>
</reference>
<dbReference type="InterPro" id="IPR035906">
    <property type="entry name" value="MetI-like_sf"/>
</dbReference>
<evidence type="ECO:0000256" key="5">
    <source>
        <dbReference type="ARBA" id="ARBA00022989"/>
    </source>
</evidence>
<dbReference type="Pfam" id="PF00528">
    <property type="entry name" value="BPD_transp_1"/>
    <property type="match status" value="1"/>
</dbReference>
<feature type="transmembrane region" description="Helical" evidence="7">
    <location>
        <begin position="43"/>
        <end position="63"/>
    </location>
</feature>
<dbReference type="Gene3D" id="1.10.3720.10">
    <property type="entry name" value="MetI-like"/>
    <property type="match status" value="1"/>
</dbReference>
<dbReference type="GO" id="GO:0055085">
    <property type="term" value="P:transmembrane transport"/>
    <property type="evidence" value="ECO:0007669"/>
    <property type="project" value="InterPro"/>
</dbReference>
<evidence type="ECO:0000259" key="9">
    <source>
        <dbReference type="PROSITE" id="PS50928"/>
    </source>
</evidence>
<name>A0A1M4YBJ4_9HYPH</name>
<keyword evidence="6 7" id="KW-0472">Membrane</keyword>
<feature type="transmembrane region" description="Helical" evidence="7">
    <location>
        <begin position="133"/>
        <end position="155"/>
    </location>
</feature>
<evidence type="ECO:0000313" key="10">
    <source>
        <dbReference type="EMBL" id="SHF02946.1"/>
    </source>
</evidence>
<dbReference type="GO" id="GO:0005886">
    <property type="term" value="C:plasma membrane"/>
    <property type="evidence" value="ECO:0007669"/>
    <property type="project" value="UniProtKB-SubCell"/>
</dbReference>
<keyword evidence="3" id="KW-1003">Cell membrane</keyword>
<keyword evidence="4 7" id="KW-0812">Transmembrane</keyword>
<dbReference type="InterPro" id="IPR000515">
    <property type="entry name" value="MetI-like"/>
</dbReference>
<evidence type="ECO:0000256" key="1">
    <source>
        <dbReference type="ARBA" id="ARBA00004651"/>
    </source>
</evidence>
<dbReference type="PROSITE" id="PS50928">
    <property type="entry name" value="ABC_TM1"/>
    <property type="match status" value="1"/>
</dbReference>
<feature type="transmembrane region" description="Helical" evidence="7">
    <location>
        <begin position="99"/>
        <end position="121"/>
    </location>
</feature>
<dbReference type="CDD" id="cd06261">
    <property type="entry name" value="TM_PBP2"/>
    <property type="match status" value="1"/>
</dbReference>
<comment type="subcellular location">
    <subcellularLocation>
        <location evidence="1 7">Cell membrane</location>
        <topology evidence="1 7">Multi-pass membrane protein</topology>
    </subcellularLocation>
</comment>
<evidence type="ECO:0000256" key="8">
    <source>
        <dbReference type="SAM" id="MobiDB-lite"/>
    </source>
</evidence>
<sequence>MTEMATPPLSRAEPERHPAPPLTDASAAALAARARQRRLRESVTIIGVQLLIALLLLAGMYALNATAGNLTMPHPMAVLNQSIKMWSDGTMLRALGETLTVLSLGFLLAAATGIGLGILLGGFRFAGRIFDPFVNAMNSTPGAAFIPLIIVWFGLYTEAKVVVVWNAAMFPILINTAAGISNANKDLVEMARAFGATRANLFWKVMVPDALPSILSGLRIGAAVSTVGTVIAELTMAQSGLGGLLIAAGNRFQMDRYFAVVIVLMALGTLITALLRYAENRVSRWRLTLADGR</sequence>
<evidence type="ECO:0000256" key="3">
    <source>
        <dbReference type="ARBA" id="ARBA00022475"/>
    </source>
</evidence>
<evidence type="ECO:0000256" key="7">
    <source>
        <dbReference type="RuleBase" id="RU363032"/>
    </source>
</evidence>
<feature type="region of interest" description="Disordered" evidence="8">
    <location>
        <begin position="1"/>
        <end position="22"/>
    </location>
</feature>
<dbReference type="PANTHER" id="PTHR30151">
    <property type="entry name" value="ALKANE SULFONATE ABC TRANSPORTER-RELATED, MEMBRANE SUBUNIT"/>
    <property type="match status" value="1"/>
</dbReference>
<dbReference type="RefSeq" id="WP_201777449.1">
    <property type="nucleotide sequence ID" value="NZ_FQVC01000004.1"/>
</dbReference>
<evidence type="ECO:0000256" key="4">
    <source>
        <dbReference type="ARBA" id="ARBA00022692"/>
    </source>
</evidence>
<dbReference type="SUPFAM" id="SSF161098">
    <property type="entry name" value="MetI-like"/>
    <property type="match status" value="1"/>
</dbReference>
<keyword evidence="5 7" id="KW-1133">Transmembrane helix</keyword>
<organism evidence="10 11">
    <name type="scientific">Devosia limi DSM 17137</name>
    <dbReference type="NCBI Taxonomy" id="1121477"/>
    <lineage>
        <taxon>Bacteria</taxon>
        <taxon>Pseudomonadati</taxon>
        <taxon>Pseudomonadota</taxon>
        <taxon>Alphaproteobacteria</taxon>
        <taxon>Hyphomicrobiales</taxon>
        <taxon>Devosiaceae</taxon>
        <taxon>Devosia</taxon>
    </lineage>
</organism>
<protein>
    <submittedName>
        <fullName evidence="10">NitT/TauT family transport system permease protein</fullName>
    </submittedName>
</protein>
<evidence type="ECO:0000256" key="6">
    <source>
        <dbReference type="ARBA" id="ARBA00023136"/>
    </source>
</evidence>
<dbReference type="EMBL" id="FQVC01000004">
    <property type="protein sequence ID" value="SHF02946.1"/>
    <property type="molecule type" value="Genomic_DNA"/>
</dbReference>
<evidence type="ECO:0000256" key="2">
    <source>
        <dbReference type="ARBA" id="ARBA00022448"/>
    </source>
</evidence>
<evidence type="ECO:0000313" key="11">
    <source>
        <dbReference type="Proteomes" id="UP000184533"/>
    </source>
</evidence>
<feature type="transmembrane region" description="Helical" evidence="7">
    <location>
        <begin position="257"/>
        <end position="278"/>
    </location>
</feature>
<keyword evidence="2 7" id="KW-0813">Transport</keyword>
<comment type="similarity">
    <text evidence="7">Belongs to the binding-protein-dependent transport system permease family.</text>
</comment>
<proteinExistence type="inferred from homology"/>
<dbReference type="AlphaFoldDB" id="A0A1M4YBJ4"/>
<accession>A0A1M4YBJ4</accession>
<dbReference type="Proteomes" id="UP000184533">
    <property type="component" value="Unassembled WGS sequence"/>
</dbReference>
<dbReference type="PANTHER" id="PTHR30151:SF0">
    <property type="entry name" value="ABC TRANSPORTER PERMEASE PROTEIN MJ0413-RELATED"/>
    <property type="match status" value="1"/>
</dbReference>
<gene>
    <name evidence="10" type="ORF">SAMN02745223_01616</name>
</gene>
<feature type="transmembrane region" description="Helical" evidence="7">
    <location>
        <begin position="161"/>
        <end position="180"/>
    </location>
</feature>